<proteinExistence type="predicted"/>
<reference evidence="1 2" key="1">
    <citation type="submission" date="2022-12" db="EMBL/GenBank/DDBJ databases">
        <title>Chromosome-level genome of Tegillarca granosa.</title>
        <authorList>
            <person name="Kim J."/>
        </authorList>
    </citation>
    <scope>NUCLEOTIDE SEQUENCE [LARGE SCALE GENOMIC DNA]</scope>
    <source>
        <strain evidence="1">Teg-2019</strain>
        <tissue evidence="1">Adductor muscle</tissue>
    </source>
</reference>
<comment type="caution">
    <text evidence="1">The sequence shown here is derived from an EMBL/GenBank/DDBJ whole genome shotgun (WGS) entry which is preliminary data.</text>
</comment>
<keyword evidence="2" id="KW-1185">Reference proteome</keyword>
<protein>
    <submittedName>
        <fullName evidence="1">Uncharacterized protein</fullName>
    </submittedName>
</protein>
<accession>A0ABQ9EFD4</accession>
<evidence type="ECO:0000313" key="1">
    <source>
        <dbReference type="EMBL" id="KAJ8303151.1"/>
    </source>
</evidence>
<sequence>MKRTKEGGLLVARQPLLVLHFQQLFISIENHFMDRFRKEKEKNLEEQYAKLGEYVLMVHDVTNPPFLGRRLEPAFLLLKLKRPLREKKKSNKPNKKS</sequence>
<gene>
    <name evidence="1" type="ORF">KUTeg_019547</name>
</gene>
<name>A0ABQ9EFD4_TEGGR</name>
<evidence type="ECO:0000313" key="2">
    <source>
        <dbReference type="Proteomes" id="UP001217089"/>
    </source>
</evidence>
<dbReference type="Proteomes" id="UP001217089">
    <property type="component" value="Unassembled WGS sequence"/>
</dbReference>
<organism evidence="1 2">
    <name type="scientific">Tegillarca granosa</name>
    <name type="common">Malaysian cockle</name>
    <name type="synonym">Anadara granosa</name>
    <dbReference type="NCBI Taxonomy" id="220873"/>
    <lineage>
        <taxon>Eukaryota</taxon>
        <taxon>Metazoa</taxon>
        <taxon>Spiralia</taxon>
        <taxon>Lophotrochozoa</taxon>
        <taxon>Mollusca</taxon>
        <taxon>Bivalvia</taxon>
        <taxon>Autobranchia</taxon>
        <taxon>Pteriomorphia</taxon>
        <taxon>Arcoida</taxon>
        <taxon>Arcoidea</taxon>
        <taxon>Arcidae</taxon>
        <taxon>Tegillarca</taxon>
    </lineage>
</organism>
<dbReference type="EMBL" id="JARBDR010000917">
    <property type="protein sequence ID" value="KAJ8303151.1"/>
    <property type="molecule type" value="Genomic_DNA"/>
</dbReference>